<dbReference type="AlphaFoldDB" id="A0AAW1YQ26"/>
<gene>
    <name evidence="2" type="ORF">M0R45_006276</name>
</gene>
<dbReference type="Proteomes" id="UP001457282">
    <property type="component" value="Unassembled WGS sequence"/>
</dbReference>
<name>A0AAW1YQ26_RUBAR</name>
<evidence type="ECO:0000313" key="2">
    <source>
        <dbReference type="EMBL" id="KAK9950808.1"/>
    </source>
</evidence>
<dbReference type="EMBL" id="JBEDUW010000001">
    <property type="protein sequence ID" value="KAK9950808.1"/>
    <property type="molecule type" value="Genomic_DNA"/>
</dbReference>
<feature type="compositionally biased region" description="Polar residues" evidence="1">
    <location>
        <begin position="113"/>
        <end position="122"/>
    </location>
</feature>
<feature type="compositionally biased region" description="Basic and acidic residues" evidence="1">
    <location>
        <begin position="140"/>
        <end position="149"/>
    </location>
</feature>
<protein>
    <submittedName>
        <fullName evidence="2">Uncharacterized protein</fullName>
    </submittedName>
</protein>
<sequence length="149" mass="16636">MWHPDTNDTIFRNGSVTLAINGINIESRSWADPSCIPPWAFQKKEDFNRANPSFPVPGFDNEQVLVPTPCSSVQLVDLDHAYPILGETKKRKARKPVSTNVEMGKQKKPKNLFSPSLRLSNTRGRGRGGANRGRGRKFAKKEESSVDSQ</sequence>
<feature type="region of interest" description="Disordered" evidence="1">
    <location>
        <begin position="87"/>
        <end position="149"/>
    </location>
</feature>
<accession>A0AAW1YQ26</accession>
<evidence type="ECO:0000256" key="1">
    <source>
        <dbReference type="SAM" id="MobiDB-lite"/>
    </source>
</evidence>
<organism evidence="2 3">
    <name type="scientific">Rubus argutus</name>
    <name type="common">Southern blackberry</name>
    <dbReference type="NCBI Taxonomy" id="59490"/>
    <lineage>
        <taxon>Eukaryota</taxon>
        <taxon>Viridiplantae</taxon>
        <taxon>Streptophyta</taxon>
        <taxon>Embryophyta</taxon>
        <taxon>Tracheophyta</taxon>
        <taxon>Spermatophyta</taxon>
        <taxon>Magnoliopsida</taxon>
        <taxon>eudicotyledons</taxon>
        <taxon>Gunneridae</taxon>
        <taxon>Pentapetalae</taxon>
        <taxon>rosids</taxon>
        <taxon>fabids</taxon>
        <taxon>Rosales</taxon>
        <taxon>Rosaceae</taxon>
        <taxon>Rosoideae</taxon>
        <taxon>Rosoideae incertae sedis</taxon>
        <taxon>Rubus</taxon>
    </lineage>
</organism>
<reference evidence="2 3" key="1">
    <citation type="journal article" date="2023" name="G3 (Bethesda)">
        <title>A chromosome-length genome assembly and annotation of blackberry (Rubus argutus, cv. 'Hillquist').</title>
        <authorList>
            <person name="Bruna T."/>
            <person name="Aryal R."/>
            <person name="Dudchenko O."/>
            <person name="Sargent D.J."/>
            <person name="Mead D."/>
            <person name="Buti M."/>
            <person name="Cavallini A."/>
            <person name="Hytonen T."/>
            <person name="Andres J."/>
            <person name="Pham M."/>
            <person name="Weisz D."/>
            <person name="Mascagni F."/>
            <person name="Usai G."/>
            <person name="Natali L."/>
            <person name="Bassil N."/>
            <person name="Fernandez G.E."/>
            <person name="Lomsadze A."/>
            <person name="Armour M."/>
            <person name="Olukolu B."/>
            <person name="Poorten T."/>
            <person name="Britton C."/>
            <person name="Davik J."/>
            <person name="Ashrafi H."/>
            <person name="Aiden E.L."/>
            <person name="Borodovsky M."/>
            <person name="Worthington M."/>
        </authorList>
    </citation>
    <scope>NUCLEOTIDE SEQUENCE [LARGE SCALE GENOMIC DNA]</scope>
    <source>
        <strain evidence="2">PI 553951</strain>
    </source>
</reference>
<keyword evidence="3" id="KW-1185">Reference proteome</keyword>
<evidence type="ECO:0000313" key="3">
    <source>
        <dbReference type="Proteomes" id="UP001457282"/>
    </source>
</evidence>
<proteinExistence type="predicted"/>
<comment type="caution">
    <text evidence="2">The sequence shown here is derived from an EMBL/GenBank/DDBJ whole genome shotgun (WGS) entry which is preliminary data.</text>
</comment>